<gene>
    <name evidence="1" type="ORF">TQ32_01695</name>
</gene>
<dbReference type="PATRIC" id="fig|1609559.3.peg.349"/>
<dbReference type="KEGG" id="pyc:TQ32_01695"/>
<reference evidence="1 2" key="2">
    <citation type="journal article" date="2016" name="Int. J. Syst. Evol. Microbiol.">
        <title>Pyrococcus kukulkanii sp. nov., a hyperthermophilic, piezophilic archaeon isolated from a deep-sea hydrothermal vent.</title>
        <authorList>
            <person name="Callac N."/>
            <person name="Oger P."/>
            <person name="Lesongeur F."/>
            <person name="Rattray J.E."/>
            <person name="Vannier P."/>
            <person name="Michoud G."/>
            <person name="Beauverger M."/>
            <person name="Gayet N."/>
            <person name="Rouxel O."/>
            <person name="Jebbar M."/>
            <person name="Godfroy A."/>
        </authorList>
    </citation>
    <scope>NUCLEOTIDE SEQUENCE [LARGE SCALE GENOMIC DNA]</scope>
    <source>
        <strain evidence="1 2">NCB100</strain>
    </source>
</reference>
<dbReference type="AlphaFoldDB" id="A0A127B7J7"/>
<name>A0A127B7J7_9EURY</name>
<dbReference type="OrthoDB" id="100896at2157"/>
<organism evidence="1 2">
    <name type="scientific">Pyrococcus kukulkanii</name>
    <dbReference type="NCBI Taxonomy" id="1609559"/>
    <lineage>
        <taxon>Archaea</taxon>
        <taxon>Methanobacteriati</taxon>
        <taxon>Methanobacteriota</taxon>
        <taxon>Thermococci</taxon>
        <taxon>Thermococcales</taxon>
        <taxon>Thermococcaceae</taxon>
        <taxon>Pyrococcus</taxon>
    </lineage>
</organism>
<dbReference type="EMBL" id="CP010835">
    <property type="protein sequence ID" value="AMM53352.1"/>
    <property type="molecule type" value="Genomic_DNA"/>
</dbReference>
<accession>A0A127B7J7</accession>
<dbReference type="Proteomes" id="UP000070587">
    <property type="component" value="Chromosome"/>
</dbReference>
<dbReference type="STRING" id="1609559.TQ32_01695"/>
<evidence type="ECO:0000313" key="2">
    <source>
        <dbReference type="Proteomes" id="UP000070587"/>
    </source>
</evidence>
<evidence type="ECO:0000313" key="1">
    <source>
        <dbReference type="EMBL" id="AMM53352.1"/>
    </source>
</evidence>
<dbReference type="InterPro" id="IPR009078">
    <property type="entry name" value="Ferritin-like_SF"/>
</dbReference>
<sequence>MRDELIAIERKLYNLYKLGEMFASQEDPSLVDTFQLLAEESLRHQKTLSTVDLNLKGELIFPEIRDKPPSLEELIREAIIAEELLARIYLELSAQANGSVRDILKMMGEECLRHSYRLKLMYAK</sequence>
<proteinExistence type="predicted"/>
<evidence type="ECO:0008006" key="3">
    <source>
        <dbReference type="Google" id="ProtNLM"/>
    </source>
</evidence>
<dbReference type="SUPFAM" id="SSF47240">
    <property type="entry name" value="Ferritin-like"/>
    <property type="match status" value="1"/>
</dbReference>
<reference evidence="2" key="1">
    <citation type="submission" date="2015-02" db="EMBL/GenBank/DDBJ databases">
        <title>Pyrococcus kukulkanii sp. nov., a novel hyperthermophilic archaeon isolated from a deep-sea hydrothermal vent at the Guaymas Basin.</title>
        <authorList>
            <person name="Oger P.M."/>
            <person name="Callac N."/>
            <person name="Jebbar M."/>
            <person name="Godfroy A."/>
        </authorList>
    </citation>
    <scope>NUCLEOTIDE SEQUENCE [LARGE SCALE GENOMIC DNA]</scope>
    <source>
        <strain evidence="2">NCB100</strain>
    </source>
</reference>
<dbReference type="GeneID" id="28490504"/>
<protein>
    <recommendedName>
        <fullName evidence="3">Rubrerythrin diiron-binding domain-containing protein</fullName>
    </recommendedName>
</protein>
<dbReference type="RefSeq" id="WP_068320414.1">
    <property type="nucleotide sequence ID" value="NZ_CP010835.1"/>
</dbReference>